<dbReference type="Pfam" id="PF01553">
    <property type="entry name" value="Acyltransferase"/>
    <property type="match status" value="1"/>
</dbReference>
<evidence type="ECO:0000259" key="3">
    <source>
        <dbReference type="SMART" id="SM00563"/>
    </source>
</evidence>
<protein>
    <submittedName>
        <fullName evidence="4">1-acyl-sn-glycerol-3-phosphate acyltransferase</fullName>
    </submittedName>
</protein>
<evidence type="ECO:0000256" key="2">
    <source>
        <dbReference type="ARBA" id="ARBA00023315"/>
    </source>
</evidence>
<proteinExistence type="predicted"/>
<feature type="domain" description="Phospholipid/glycerol acyltransferase" evidence="3">
    <location>
        <begin position="33"/>
        <end position="144"/>
    </location>
</feature>
<dbReference type="Proteomes" id="UP000189761">
    <property type="component" value="Unassembled WGS sequence"/>
</dbReference>
<gene>
    <name evidence="4" type="ORF">BWZ43_18950</name>
</gene>
<dbReference type="GO" id="GO:0003841">
    <property type="term" value="F:1-acylglycerol-3-phosphate O-acyltransferase activity"/>
    <property type="evidence" value="ECO:0007669"/>
    <property type="project" value="TreeGrafter"/>
</dbReference>
<keyword evidence="2 4" id="KW-0012">Acyltransferase</keyword>
<dbReference type="PANTHER" id="PTHR10434:SF40">
    <property type="entry name" value="1-ACYL-SN-GLYCEROL-3-PHOSPHATE ACYLTRANSFERASE"/>
    <property type="match status" value="1"/>
</dbReference>
<dbReference type="InterPro" id="IPR002123">
    <property type="entry name" value="Plipid/glycerol_acylTrfase"/>
</dbReference>
<dbReference type="RefSeq" id="WP_058003836.1">
    <property type="nucleotide sequence ID" value="NZ_CP065424.1"/>
</dbReference>
<name>A0A8E2I8H9_9BACI</name>
<dbReference type="GO" id="GO:0006654">
    <property type="term" value="P:phosphatidic acid biosynthetic process"/>
    <property type="evidence" value="ECO:0007669"/>
    <property type="project" value="TreeGrafter"/>
</dbReference>
<evidence type="ECO:0000256" key="1">
    <source>
        <dbReference type="ARBA" id="ARBA00022679"/>
    </source>
</evidence>
<accession>A0A8E2I8H9</accession>
<comment type="caution">
    <text evidence="4">The sequence shown here is derived from an EMBL/GenBank/DDBJ whole genome shotgun (WGS) entry which is preliminary data.</text>
</comment>
<evidence type="ECO:0000313" key="4">
    <source>
        <dbReference type="EMBL" id="OOP66823.1"/>
    </source>
</evidence>
<dbReference type="SMART" id="SM00563">
    <property type="entry name" value="PlsC"/>
    <property type="match status" value="1"/>
</dbReference>
<reference evidence="4 5" key="1">
    <citation type="submission" date="2017-01" db="EMBL/GenBank/DDBJ databases">
        <title>Draft genome sequence of Bacillus oleronius.</title>
        <authorList>
            <person name="Allam M."/>
        </authorList>
    </citation>
    <scope>NUCLEOTIDE SEQUENCE [LARGE SCALE GENOMIC DNA]</scope>
    <source>
        <strain evidence="4 5">DSM 9356</strain>
    </source>
</reference>
<keyword evidence="5" id="KW-1185">Reference proteome</keyword>
<keyword evidence="1 4" id="KW-0808">Transferase</keyword>
<dbReference type="EMBL" id="MTLA01000262">
    <property type="protein sequence ID" value="OOP66823.1"/>
    <property type="molecule type" value="Genomic_DNA"/>
</dbReference>
<dbReference type="AlphaFoldDB" id="A0A8E2I8H9"/>
<dbReference type="CDD" id="cd07989">
    <property type="entry name" value="LPLAT_AGPAT-like"/>
    <property type="match status" value="1"/>
</dbReference>
<dbReference type="PANTHER" id="PTHR10434">
    <property type="entry name" value="1-ACYL-SN-GLYCEROL-3-PHOSPHATE ACYLTRANSFERASE"/>
    <property type="match status" value="1"/>
</dbReference>
<sequence>MYSFGYRVVRTILTILGGKLKIENKNKIPSSPYIVVCTHTTWFDIIYLAFSLWPMPIHYMAKQELFTFKPIKYLLTKLNAFPVNRDNPGPSSLKIPLKLLKNNKVVGIFPTGTRTTEQASLKRGAVTIAMKSGVSILPAIYKGPLTFKELLQRKEIVVRFGEPITFEQGINTNKETIDQKTQEMKQIFDELEANN</sequence>
<dbReference type="SUPFAM" id="SSF69593">
    <property type="entry name" value="Glycerol-3-phosphate (1)-acyltransferase"/>
    <property type="match status" value="1"/>
</dbReference>
<organism evidence="4 5">
    <name type="scientific">Heyndrickxia oleronia</name>
    <dbReference type="NCBI Taxonomy" id="38875"/>
    <lineage>
        <taxon>Bacteria</taxon>
        <taxon>Bacillati</taxon>
        <taxon>Bacillota</taxon>
        <taxon>Bacilli</taxon>
        <taxon>Bacillales</taxon>
        <taxon>Bacillaceae</taxon>
        <taxon>Heyndrickxia</taxon>
    </lineage>
</organism>
<evidence type="ECO:0000313" key="5">
    <source>
        <dbReference type="Proteomes" id="UP000189761"/>
    </source>
</evidence>